<dbReference type="AlphaFoldDB" id="A0A9P0PHV1"/>
<comment type="caution">
    <text evidence="1">The sequence shown here is derived from an EMBL/GenBank/DDBJ whole genome shotgun (WGS) entry which is preliminary data.</text>
</comment>
<protein>
    <submittedName>
        <fullName evidence="1">Uncharacterized protein</fullName>
    </submittedName>
</protein>
<evidence type="ECO:0000313" key="2">
    <source>
        <dbReference type="Proteomes" id="UP001152888"/>
    </source>
</evidence>
<organism evidence="1 2">
    <name type="scientific">Acanthoscelides obtectus</name>
    <name type="common">Bean weevil</name>
    <name type="synonym">Bruchus obtectus</name>
    <dbReference type="NCBI Taxonomy" id="200917"/>
    <lineage>
        <taxon>Eukaryota</taxon>
        <taxon>Metazoa</taxon>
        <taxon>Ecdysozoa</taxon>
        <taxon>Arthropoda</taxon>
        <taxon>Hexapoda</taxon>
        <taxon>Insecta</taxon>
        <taxon>Pterygota</taxon>
        <taxon>Neoptera</taxon>
        <taxon>Endopterygota</taxon>
        <taxon>Coleoptera</taxon>
        <taxon>Polyphaga</taxon>
        <taxon>Cucujiformia</taxon>
        <taxon>Chrysomeloidea</taxon>
        <taxon>Chrysomelidae</taxon>
        <taxon>Bruchinae</taxon>
        <taxon>Bruchini</taxon>
        <taxon>Acanthoscelides</taxon>
    </lineage>
</organism>
<gene>
    <name evidence="1" type="ORF">ACAOBT_LOCUS16029</name>
</gene>
<sequence length="31" mass="3764">MREKDDRKLKNNAFPPIFSFFILQLPRRSKA</sequence>
<keyword evidence="2" id="KW-1185">Reference proteome</keyword>
<name>A0A9P0PHV1_ACAOB</name>
<reference evidence="1" key="1">
    <citation type="submission" date="2022-03" db="EMBL/GenBank/DDBJ databases">
        <authorList>
            <person name="Sayadi A."/>
        </authorList>
    </citation>
    <scope>NUCLEOTIDE SEQUENCE</scope>
</reference>
<dbReference type="EMBL" id="CAKOFQ010006956">
    <property type="protein sequence ID" value="CAH1984323.1"/>
    <property type="molecule type" value="Genomic_DNA"/>
</dbReference>
<proteinExistence type="predicted"/>
<evidence type="ECO:0000313" key="1">
    <source>
        <dbReference type="EMBL" id="CAH1984323.1"/>
    </source>
</evidence>
<accession>A0A9P0PHV1</accession>
<dbReference type="Proteomes" id="UP001152888">
    <property type="component" value="Unassembled WGS sequence"/>
</dbReference>